<evidence type="ECO:0000256" key="2">
    <source>
        <dbReference type="ARBA" id="ARBA00022737"/>
    </source>
</evidence>
<dbReference type="PANTHER" id="PTHR19325:SF560">
    <property type="entry name" value="SUSHI, VON WILLEBRAND FACTOR TYPE A, EGF AND PENTRAXIN DOMAIN-CONTAINING PROTEIN 1"/>
    <property type="match status" value="1"/>
</dbReference>
<dbReference type="OrthoDB" id="6127264at2759"/>
<evidence type="ECO:0000256" key="5">
    <source>
        <dbReference type="PROSITE-ProRule" id="PRU00302"/>
    </source>
</evidence>
<sequence>MEGDSAASLRANYAYETAGSHGDSSIFAIQAYYSDTIVNVPGFDPVTLQPGESLQSEVTNNESISTSRPVSAVQVEINQGSMDDSTLKIIPGCSLVTCPVLDLSQNLIVEESDYSPGSTLRFTCTEGYALIGSSEVTCDESGTWSSKLPECTREYLFESWLVGIIIACCSGAIIVVMLVVRGLVKQKRQTSSYFLAQPE</sequence>
<dbReference type="Gene3D" id="2.10.70.10">
    <property type="entry name" value="Complement Module, domain 1"/>
    <property type="match status" value="1"/>
</dbReference>
<keyword evidence="4" id="KW-0325">Glycoprotein</keyword>
<dbReference type="AlphaFoldDB" id="A0A9Q1C3L4"/>
<evidence type="ECO:0000313" key="9">
    <source>
        <dbReference type="Proteomes" id="UP001152320"/>
    </source>
</evidence>
<protein>
    <submittedName>
        <fullName evidence="8">CUB and sushi domain-containing protein 1</fullName>
    </submittedName>
</protein>
<evidence type="ECO:0000256" key="6">
    <source>
        <dbReference type="SAM" id="Phobius"/>
    </source>
</evidence>
<keyword evidence="2" id="KW-0677">Repeat</keyword>
<organism evidence="8 9">
    <name type="scientific">Holothuria leucospilota</name>
    <name type="common">Black long sea cucumber</name>
    <name type="synonym">Mertensiothuria leucospilota</name>
    <dbReference type="NCBI Taxonomy" id="206669"/>
    <lineage>
        <taxon>Eukaryota</taxon>
        <taxon>Metazoa</taxon>
        <taxon>Echinodermata</taxon>
        <taxon>Eleutherozoa</taxon>
        <taxon>Echinozoa</taxon>
        <taxon>Holothuroidea</taxon>
        <taxon>Aspidochirotacea</taxon>
        <taxon>Aspidochirotida</taxon>
        <taxon>Holothuriidae</taxon>
        <taxon>Holothuria</taxon>
    </lineage>
</organism>
<evidence type="ECO:0000256" key="3">
    <source>
        <dbReference type="ARBA" id="ARBA00023157"/>
    </source>
</evidence>
<dbReference type="SMART" id="SM00032">
    <property type="entry name" value="CCP"/>
    <property type="match status" value="1"/>
</dbReference>
<dbReference type="Pfam" id="PF00084">
    <property type="entry name" value="Sushi"/>
    <property type="match status" value="1"/>
</dbReference>
<keyword evidence="9" id="KW-1185">Reference proteome</keyword>
<comment type="caution">
    <text evidence="8">The sequence shown here is derived from an EMBL/GenBank/DDBJ whole genome shotgun (WGS) entry which is preliminary data.</text>
</comment>
<dbReference type="SUPFAM" id="SSF57535">
    <property type="entry name" value="Complement control module/SCR domain"/>
    <property type="match status" value="1"/>
</dbReference>
<evidence type="ECO:0000259" key="7">
    <source>
        <dbReference type="PROSITE" id="PS50923"/>
    </source>
</evidence>
<gene>
    <name evidence="8" type="ORF">HOLleu_18640</name>
</gene>
<accession>A0A9Q1C3L4</accession>
<dbReference type="PROSITE" id="PS50923">
    <property type="entry name" value="SUSHI"/>
    <property type="match status" value="1"/>
</dbReference>
<name>A0A9Q1C3L4_HOLLE</name>
<keyword evidence="6" id="KW-0472">Membrane</keyword>
<feature type="domain" description="Sushi" evidence="7">
    <location>
        <begin position="96"/>
        <end position="153"/>
    </location>
</feature>
<evidence type="ECO:0000256" key="1">
    <source>
        <dbReference type="ARBA" id="ARBA00022659"/>
    </source>
</evidence>
<feature type="disulfide bond" evidence="5">
    <location>
        <begin position="124"/>
        <end position="151"/>
    </location>
</feature>
<evidence type="ECO:0000256" key="4">
    <source>
        <dbReference type="ARBA" id="ARBA00023180"/>
    </source>
</evidence>
<proteinExistence type="predicted"/>
<dbReference type="InterPro" id="IPR050350">
    <property type="entry name" value="Compl-Cell_Adhes-Reg"/>
</dbReference>
<dbReference type="InterPro" id="IPR035976">
    <property type="entry name" value="Sushi/SCR/CCP_sf"/>
</dbReference>
<keyword evidence="1 5" id="KW-0768">Sushi</keyword>
<keyword evidence="3 5" id="KW-1015">Disulfide bond</keyword>
<comment type="caution">
    <text evidence="5">Lacks conserved residue(s) required for the propagation of feature annotation.</text>
</comment>
<dbReference type="Proteomes" id="UP001152320">
    <property type="component" value="Chromosome 8"/>
</dbReference>
<reference evidence="8" key="1">
    <citation type="submission" date="2021-10" db="EMBL/GenBank/DDBJ databases">
        <title>Tropical sea cucumber genome reveals ecological adaptation and Cuvierian tubules defense mechanism.</title>
        <authorList>
            <person name="Chen T."/>
        </authorList>
    </citation>
    <scope>NUCLEOTIDE SEQUENCE</scope>
    <source>
        <strain evidence="8">Nanhai2018</strain>
        <tissue evidence="8">Muscle</tissue>
    </source>
</reference>
<dbReference type="EMBL" id="JAIZAY010000008">
    <property type="protein sequence ID" value="KAJ8037747.1"/>
    <property type="molecule type" value="Genomic_DNA"/>
</dbReference>
<dbReference type="InterPro" id="IPR000436">
    <property type="entry name" value="Sushi_SCR_CCP_dom"/>
</dbReference>
<dbReference type="CDD" id="cd00033">
    <property type="entry name" value="CCP"/>
    <property type="match status" value="1"/>
</dbReference>
<dbReference type="PANTHER" id="PTHR19325">
    <property type="entry name" value="COMPLEMENT COMPONENT-RELATED SUSHI DOMAIN-CONTAINING"/>
    <property type="match status" value="1"/>
</dbReference>
<keyword evidence="6" id="KW-0812">Transmembrane</keyword>
<evidence type="ECO:0000313" key="8">
    <source>
        <dbReference type="EMBL" id="KAJ8037747.1"/>
    </source>
</evidence>
<keyword evidence="6" id="KW-1133">Transmembrane helix</keyword>
<feature type="transmembrane region" description="Helical" evidence="6">
    <location>
        <begin position="160"/>
        <end position="184"/>
    </location>
</feature>